<organism evidence="9 10">
    <name type="scientific">Hallerella succinigenes</name>
    <dbReference type="NCBI Taxonomy" id="1896222"/>
    <lineage>
        <taxon>Bacteria</taxon>
        <taxon>Pseudomonadati</taxon>
        <taxon>Fibrobacterota</taxon>
        <taxon>Fibrobacteria</taxon>
        <taxon>Fibrobacterales</taxon>
        <taxon>Fibrobacteraceae</taxon>
        <taxon>Hallerella</taxon>
    </lineage>
</organism>
<keyword evidence="10" id="KW-1185">Reference proteome</keyword>
<dbReference type="PANTHER" id="PTHR30071">
    <property type="entry name" value="HEME EXPORTER PROTEIN C"/>
    <property type="match status" value="1"/>
</dbReference>
<evidence type="ECO:0000256" key="2">
    <source>
        <dbReference type="ARBA" id="ARBA00022692"/>
    </source>
</evidence>
<feature type="transmembrane region" description="Helical" evidence="6">
    <location>
        <begin position="231"/>
        <end position="252"/>
    </location>
</feature>
<dbReference type="GO" id="GO:0005886">
    <property type="term" value="C:plasma membrane"/>
    <property type="evidence" value="ECO:0007669"/>
    <property type="project" value="TreeGrafter"/>
</dbReference>
<dbReference type="Proteomes" id="UP000231134">
    <property type="component" value="Unassembled WGS sequence"/>
</dbReference>
<feature type="transmembrane region" description="Helical" evidence="6">
    <location>
        <begin position="435"/>
        <end position="456"/>
    </location>
</feature>
<keyword evidence="3" id="KW-0201">Cytochrome c-type biogenesis</keyword>
<name>A0A2M9A3Q8_9BACT</name>
<comment type="subcellular location">
    <subcellularLocation>
        <location evidence="1">Membrane</location>
        <topology evidence="1">Multi-pass membrane protein</topology>
    </subcellularLocation>
</comment>
<dbReference type="GO" id="GO:0017004">
    <property type="term" value="P:cytochrome complex assembly"/>
    <property type="evidence" value="ECO:0007669"/>
    <property type="project" value="UniProtKB-KW"/>
</dbReference>
<evidence type="ECO:0000256" key="3">
    <source>
        <dbReference type="ARBA" id="ARBA00022748"/>
    </source>
</evidence>
<evidence type="ECO:0000313" key="10">
    <source>
        <dbReference type="Proteomes" id="UP000231134"/>
    </source>
</evidence>
<feature type="transmembrane region" description="Helical" evidence="6">
    <location>
        <begin position="298"/>
        <end position="317"/>
    </location>
</feature>
<dbReference type="OrthoDB" id="9814290at2"/>
<dbReference type="PANTHER" id="PTHR30071:SF1">
    <property type="entry name" value="CYTOCHROME B_B6 PROTEIN-RELATED"/>
    <property type="match status" value="1"/>
</dbReference>
<reference evidence="9 10" key="1">
    <citation type="submission" date="2017-11" db="EMBL/GenBank/DDBJ databases">
        <title>Animal gut microbial communities from fecal samples from Wisconsin, USA.</title>
        <authorList>
            <person name="Neumann A."/>
        </authorList>
    </citation>
    <scope>NUCLEOTIDE SEQUENCE [LARGE SCALE GENOMIC DNA]</scope>
    <source>
        <strain evidence="9 10">UWS3</strain>
    </source>
</reference>
<dbReference type="AlphaFoldDB" id="A0A2M9A3Q8"/>
<evidence type="ECO:0000256" key="5">
    <source>
        <dbReference type="ARBA" id="ARBA00023136"/>
    </source>
</evidence>
<feature type="transmembrane region" description="Helical" evidence="6">
    <location>
        <begin position="375"/>
        <end position="392"/>
    </location>
</feature>
<dbReference type="EMBL" id="PGEX01000001">
    <property type="protein sequence ID" value="PJJ40351.1"/>
    <property type="molecule type" value="Genomic_DNA"/>
</dbReference>
<gene>
    <name evidence="9" type="ORF">BGX16_0270</name>
</gene>
<feature type="transmembrane region" description="Helical" evidence="6">
    <location>
        <begin position="337"/>
        <end position="360"/>
    </location>
</feature>
<dbReference type="GO" id="GO:0020037">
    <property type="term" value="F:heme binding"/>
    <property type="evidence" value="ECO:0007669"/>
    <property type="project" value="InterPro"/>
</dbReference>
<evidence type="ECO:0000256" key="4">
    <source>
        <dbReference type="ARBA" id="ARBA00022989"/>
    </source>
</evidence>
<keyword evidence="4 6" id="KW-1133">Transmembrane helix</keyword>
<feature type="transmembrane region" description="Helical" evidence="6">
    <location>
        <begin position="259"/>
        <end position="278"/>
    </location>
</feature>
<sequence>MNLRTLSFVLLWMWQLLAAQENFAQPEFVNFEGRVRPLNSLENALANALCEKQKCAGLKPQTLLQKIVDGSADSLNVFRVNRSMTVEILHLDPARREFKRSDFEESRSLLKQYAERDDSHPQTHELSRLDYALDLFDSLQVQGFCWRISVPRQELSSTSLRQLLAERAYLNWNLPFCVWIFVCIAFGLSLLALWKSWAWKAALVMQSIVSLGCAGIFLWRGIVENRVPLTTLYEMLLALVLGVSIFAVAVSAKGRVKPLLTCGSGICLALFLVMRSALAGDPFGAVAMILNSSFWLSMHVFTIAVGFCGLILASLLAHVMLAKRAFGGEVSVSLQKLLFGTLGVGFAVSTLGTLFGGFWAEVAWGRFWGWDPKENGALLVLIWVLMVIHLKAQNFVKPKTLEVLSSLLLIVIAFCLFGVNLLGVGLHSYGFSANLLVAFSAFVLGDVGVICFLSFWKRNKRRK</sequence>
<feature type="chain" id="PRO_5014683147" evidence="7">
    <location>
        <begin position="19"/>
        <end position="463"/>
    </location>
</feature>
<evidence type="ECO:0000313" key="9">
    <source>
        <dbReference type="EMBL" id="PJJ40351.1"/>
    </source>
</evidence>
<evidence type="ECO:0000259" key="8">
    <source>
        <dbReference type="Pfam" id="PF01578"/>
    </source>
</evidence>
<comment type="caution">
    <text evidence="9">The sequence shown here is derived from an EMBL/GenBank/DDBJ whole genome shotgun (WGS) entry which is preliminary data.</text>
</comment>
<evidence type="ECO:0000256" key="6">
    <source>
        <dbReference type="SAM" id="Phobius"/>
    </source>
</evidence>
<evidence type="ECO:0000256" key="7">
    <source>
        <dbReference type="SAM" id="SignalP"/>
    </source>
</evidence>
<dbReference type="InterPro" id="IPR002541">
    <property type="entry name" value="Cyt_c_assembly"/>
</dbReference>
<feature type="domain" description="Cytochrome c assembly protein" evidence="8">
    <location>
        <begin position="231"/>
        <end position="427"/>
    </location>
</feature>
<feature type="signal peptide" evidence="7">
    <location>
        <begin position="1"/>
        <end position="18"/>
    </location>
</feature>
<keyword evidence="2 6" id="KW-0812">Transmembrane</keyword>
<protein>
    <submittedName>
        <fullName evidence="9">ABC-type transport system involved in cytochrome c biogenesis permease subunit</fullName>
    </submittedName>
</protein>
<feature type="transmembrane region" description="Helical" evidence="6">
    <location>
        <begin position="201"/>
        <end position="219"/>
    </location>
</feature>
<dbReference type="InterPro" id="IPR045062">
    <property type="entry name" value="Cyt_c_biogenesis_CcsA/CcmC"/>
</dbReference>
<evidence type="ECO:0000256" key="1">
    <source>
        <dbReference type="ARBA" id="ARBA00004141"/>
    </source>
</evidence>
<dbReference type="RefSeq" id="WP_100424449.1">
    <property type="nucleotide sequence ID" value="NZ_PGEX01000001.1"/>
</dbReference>
<dbReference type="Pfam" id="PF01578">
    <property type="entry name" value="Cytochrom_C_asm"/>
    <property type="match status" value="1"/>
</dbReference>
<keyword evidence="7" id="KW-0732">Signal</keyword>
<feature type="transmembrane region" description="Helical" evidence="6">
    <location>
        <begin position="404"/>
        <end position="429"/>
    </location>
</feature>
<proteinExistence type="predicted"/>
<keyword evidence="5 6" id="KW-0472">Membrane</keyword>
<accession>A0A2M9A3Q8</accession>
<feature type="transmembrane region" description="Helical" evidence="6">
    <location>
        <begin position="172"/>
        <end position="194"/>
    </location>
</feature>